<evidence type="ECO:0000256" key="3">
    <source>
        <dbReference type="ARBA" id="ARBA00023136"/>
    </source>
</evidence>
<dbReference type="PROSITE" id="PS50850">
    <property type="entry name" value="MFS"/>
    <property type="match status" value="1"/>
</dbReference>
<dbReference type="RefSeq" id="WP_350392828.1">
    <property type="nucleotide sequence ID" value="NZ_JBELQE010000033.1"/>
</dbReference>
<evidence type="ECO:0000259" key="5">
    <source>
        <dbReference type="PROSITE" id="PS50850"/>
    </source>
</evidence>
<comment type="caution">
    <text evidence="6">The sequence shown here is derived from an EMBL/GenBank/DDBJ whole genome shotgun (WGS) entry which is preliminary data.</text>
</comment>
<keyword evidence="1 4" id="KW-0812">Transmembrane</keyword>
<feature type="transmembrane region" description="Helical" evidence="4">
    <location>
        <begin position="288"/>
        <end position="308"/>
    </location>
</feature>
<evidence type="ECO:0000256" key="4">
    <source>
        <dbReference type="SAM" id="Phobius"/>
    </source>
</evidence>
<feature type="transmembrane region" description="Helical" evidence="4">
    <location>
        <begin position="50"/>
        <end position="69"/>
    </location>
</feature>
<name>A0ABV1QIX5_9HYPH</name>
<dbReference type="Pfam" id="PF07690">
    <property type="entry name" value="MFS_1"/>
    <property type="match status" value="1"/>
</dbReference>
<feature type="transmembrane region" description="Helical" evidence="4">
    <location>
        <begin position="257"/>
        <end position="276"/>
    </location>
</feature>
<feature type="transmembrane region" description="Helical" evidence="4">
    <location>
        <begin position="347"/>
        <end position="366"/>
    </location>
</feature>
<dbReference type="InterPro" id="IPR020846">
    <property type="entry name" value="MFS_dom"/>
</dbReference>
<evidence type="ECO:0000256" key="2">
    <source>
        <dbReference type="ARBA" id="ARBA00022989"/>
    </source>
</evidence>
<evidence type="ECO:0000313" key="7">
    <source>
        <dbReference type="Proteomes" id="UP001480955"/>
    </source>
</evidence>
<dbReference type="Gene3D" id="1.20.1250.20">
    <property type="entry name" value="MFS general substrate transporter like domains"/>
    <property type="match status" value="2"/>
</dbReference>
<sequence length="412" mass="42370">MTLPLHLRRPSPWIALACGAVIVTIAMGIRQGFGLFMRPVELDLGVGRESFGLAMAVQNLIFGLAQPFVGAMADRHGPGRVAAAGGLLYAVGLASAALVSSAFGLTVTLGFLVGLAMTGVTFVVVLGAVVPLMPPGRRGAAAGIVTAGGSVGQFLLVPATQIAVEGLGWRGALAAAAGLAALMVPLAVGLVRDPAAGAARAVSGAGEIGFAAALRQAAGHRGYWLLNAGFFVCGFHIAFVSTHLPAFLTDAGLDPGIGARALALIGLFNILGSYAFGVAADRLRKKYVLSWIYVARAAVMALFLLAPFTPLTATLFACAIGFLWLGTVPLTSGLVGQIFGVRYLSTLFGIVFMSHQVGAFLGAWGAGYIFTRTGSYDLAWSISIGIALLAGLLNLPIRDVPLMRRDAQARPA</sequence>
<dbReference type="Proteomes" id="UP001480955">
    <property type="component" value="Unassembled WGS sequence"/>
</dbReference>
<dbReference type="CDD" id="cd17355">
    <property type="entry name" value="MFS_YcxA_like"/>
    <property type="match status" value="1"/>
</dbReference>
<feature type="transmembrane region" description="Helical" evidence="4">
    <location>
        <begin position="81"/>
        <end position="103"/>
    </location>
</feature>
<feature type="transmembrane region" description="Helical" evidence="4">
    <location>
        <begin position="12"/>
        <end position="30"/>
    </location>
</feature>
<evidence type="ECO:0000256" key="1">
    <source>
        <dbReference type="ARBA" id="ARBA00022692"/>
    </source>
</evidence>
<keyword evidence="2 4" id="KW-1133">Transmembrane helix</keyword>
<keyword evidence="3 4" id="KW-0472">Membrane</keyword>
<feature type="transmembrane region" description="Helical" evidence="4">
    <location>
        <begin position="109"/>
        <end position="133"/>
    </location>
</feature>
<protein>
    <submittedName>
        <fullName evidence="6">MFS transporter</fullName>
    </submittedName>
</protein>
<dbReference type="PANTHER" id="PTHR11360:SF284">
    <property type="entry name" value="EG:103B4.3 PROTEIN-RELATED"/>
    <property type="match status" value="1"/>
</dbReference>
<dbReference type="InterPro" id="IPR036259">
    <property type="entry name" value="MFS_trans_sf"/>
</dbReference>
<dbReference type="InterPro" id="IPR050327">
    <property type="entry name" value="Proton-linked_MCT"/>
</dbReference>
<feature type="transmembrane region" description="Helical" evidence="4">
    <location>
        <begin position="140"/>
        <end position="159"/>
    </location>
</feature>
<gene>
    <name evidence="6" type="ORF">ABS772_05415</name>
</gene>
<keyword evidence="7" id="KW-1185">Reference proteome</keyword>
<feature type="transmembrane region" description="Helical" evidence="4">
    <location>
        <begin position="171"/>
        <end position="191"/>
    </location>
</feature>
<feature type="transmembrane region" description="Helical" evidence="4">
    <location>
        <begin position="314"/>
        <end position="335"/>
    </location>
</feature>
<feature type="transmembrane region" description="Helical" evidence="4">
    <location>
        <begin position="224"/>
        <end position="245"/>
    </location>
</feature>
<reference evidence="6 7" key="1">
    <citation type="submission" date="2024-06" db="EMBL/GenBank/DDBJ databases">
        <authorList>
            <person name="Campbell A.G."/>
        </authorList>
    </citation>
    <scope>NUCLEOTIDE SEQUENCE [LARGE SCALE GENOMIC DNA]</scope>
    <source>
        <strain evidence="6 7">EM12</strain>
    </source>
</reference>
<dbReference type="PANTHER" id="PTHR11360">
    <property type="entry name" value="MONOCARBOXYLATE TRANSPORTER"/>
    <property type="match status" value="1"/>
</dbReference>
<feature type="transmembrane region" description="Helical" evidence="4">
    <location>
        <begin position="378"/>
        <end position="397"/>
    </location>
</feature>
<feature type="domain" description="Major facilitator superfamily (MFS) profile" evidence="5">
    <location>
        <begin position="12"/>
        <end position="402"/>
    </location>
</feature>
<proteinExistence type="predicted"/>
<accession>A0ABV1QIX5</accession>
<organism evidence="6 7">
    <name type="scientific">Methylorubrum podarium</name>
    <dbReference type="NCBI Taxonomy" id="200476"/>
    <lineage>
        <taxon>Bacteria</taxon>
        <taxon>Pseudomonadati</taxon>
        <taxon>Pseudomonadota</taxon>
        <taxon>Alphaproteobacteria</taxon>
        <taxon>Hyphomicrobiales</taxon>
        <taxon>Methylobacteriaceae</taxon>
        <taxon>Methylorubrum</taxon>
    </lineage>
</organism>
<dbReference type="InterPro" id="IPR011701">
    <property type="entry name" value="MFS"/>
</dbReference>
<dbReference type="EMBL" id="JBELQE010000033">
    <property type="protein sequence ID" value="MER2249351.1"/>
    <property type="molecule type" value="Genomic_DNA"/>
</dbReference>
<dbReference type="SUPFAM" id="SSF103473">
    <property type="entry name" value="MFS general substrate transporter"/>
    <property type="match status" value="1"/>
</dbReference>
<evidence type="ECO:0000313" key="6">
    <source>
        <dbReference type="EMBL" id="MER2249351.1"/>
    </source>
</evidence>